<dbReference type="OrthoDB" id="1431726at2759"/>
<accession>A0A834X744</accession>
<proteinExistence type="predicted"/>
<dbReference type="AlphaFoldDB" id="A0A834X744"/>
<reference evidence="2" key="1">
    <citation type="submission" date="2020-09" db="EMBL/GenBank/DDBJ databases">
        <title>Genome-Enabled Discovery of Anthraquinone Biosynthesis in Senna tora.</title>
        <authorList>
            <person name="Kang S.-H."/>
            <person name="Pandey R.P."/>
            <person name="Lee C.-M."/>
            <person name="Sim J.-S."/>
            <person name="Jeong J.-T."/>
            <person name="Choi B.-S."/>
            <person name="Jung M."/>
            <person name="Ginzburg D."/>
            <person name="Zhao K."/>
            <person name="Won S.Y."/>
            <person name="Oh T.-J."/>
            <person name="Yu Y."/>
            <person name="Kim N.-H."/>
            <person name="Lee O.R."/>
            <person name="Lee T.-H."/>
            <person name="Bashyal P."/>
            <person name="Kim T.-S."/>
            <person name="Lee W.-H."/>
            <person name="Kawkins C."/>
            <person name="Kim C.-K."/>
            <person name="Kim J.S."/>
            <person name="Ahn B.O."/>
            <person name="Rhee S.Y."/>
            <person name="Sohng J.K."/>
        </authorList>
    </citation>
    <scope>NUCLEOTIDE SEQUENCE</scope>
    <source>
        <tissue evidence="2">Leaf</tissue>
    </source>
</reference>
<evidence type="ECO:0000256" key="1">
    <source>
        <dbReference type="SAM" id="Phobius"/>
    </source>
</evidence>
<evidence type="ECO:0000313" key="3">
    <source>
        <dbReference type="Proteomes" id="UP000634136"/>
    </source>
</evidence>
<dbReference type="Proteomes" id="UP000634136">
    <property type="component" value="Unassembled WGS sequence"/>
</dbReference>
<feature type="transmembrane region" description="Helical" evidence="1">
    <location>
        <begin position="6"/>
        <end position="27"/>
    </location>
</feature>
<sequence length="108" mass="12075">MKMQGFVLTPLFGVVTSIVSVLALFVYHRCKQSHVEEIELQGGLDLEYTKVPNQPLIIGAQVTFVKFTWLTLSIGEGQCREKEGDGDDFFSCSGKNMDKTNKEVKCLL</sequence>
<name>A0A834X744_9FABA</name>
<dbReference type="EMBL" id="JAAIUW010000003">
    <property type="protein sequence ID" value="KAF7839268.1"/>
    <property type="molecule type" value="Genomic_DNA"/>
</dbReference>
<keyword evidence="1" id="KW-0472">Membrane</keyword>
<keyword evidence="1" id="KW-1133">Transmembrane helix</keyword>
<evidence type="ECO:0000313" key="2">
    <source>
        <dbReference type="EMBL" id="KAF7839268.1"/>
    </source>
</evidence>
<gene>
    <name evidence="2" type="ORF">G2W53_007750</name>
</gene>
<comment type="caution">
    <text evidence="2">The sequence shown here is derived from an EMBL/GenBank/DDBJ whole genome shotgun (WGS) entry which is preliminary data.</text>
</comment>
<keyword evidence="1" id="KW-0812">Transmembrane</keyword>
<organism evidence="2 3">
    <name type="scientific">Senna tora</name>
    <dbReference type="NCBI Taxonomy" id="362788"/>
    <lineage>
        <taxon>Eukaryota</taxon>
        <taxon>Viridiplantae</taxon>
        <taxon>Streptophyta</taxon>
        <taxon>Embryophyta</taxon>
        <taxon>Tracheophyta</taxon>
        <taxon>Spermatophyta</taxon>
        <taxon>Magnoliopsida</taxon>
        <taxon>eudicotyledons</taxon>
        <taxon>Gunneridae</taxon>
        <taxon>Pentapetalae</taxon>
        <taxon>rosids</taxon>
        <taxon>fabids</taxon>
        <taxon>Fabales</taxon>
        <taxon>Fabaceae</taxon>
        <taxon>Caesalpinioideae</taxon>
        <taxon>Cassia clade</taxon>
        <taxon>Senna</taxon>
    </lineage>
</organism>
<keyword evidence="3" id="KW-1185">Reference proteome</keyword>
<protein>
    <submittedName>
        <fullName evidence="2">Uncharacterized protein</fullName>
    </submittedName>
</protein>